<evidence type="ECO:0000313" key="1">
    <source>
        <dbReference type="EMBL" id="KAE9386842.1"/>
    </source>
</evidence>
<accession>A0A6A4GM37</accession>
<dbReference type="AlphaFoldDB" id="A0A6A4GM37"/>
<organism evidence="1 2">
    <name type="scientific">Gymnopus androsaceus JB14</name>
    <dbReference type="NCBI Taxonomy" id="1447944"/>
    <lineage>
        <taxon>Eukaryota</taxon>
        <taxon>Fungi</taxon>
        <taxon>Dikarya</taxon>
        <taxon>Basidiomycota</taxon>
        <taxon>Agaricomycotina</taxon>
        <taxon>Agaricomycetes</taxon>
        <taxon>Agaricomycetidae</taxon>
        <taxon>Agaricales</taxon>
        <taxon>Marasmiineae</taxon>
        <taxon>Omphalotaceae</taxon>
        <taxon>Gymnopus</taxon>
    </lineage>
</organism>
<dbReference type="EMBL" id="ML769844">
    <property type="protein sequence ID" value="KAE9386842.1"/>
    <property type="molecule type" value="Genomic_DNA"/>
</dbReference>
<proteinExistence type="predicted"/>
<dbReference type="InterPro" id="IPR011010">
    <property type="entry name" value="DNA_brk_join_enz"/>
</dbReference>
<gene>
    <name evidence="1" type="ORF">BT96DRAFT_960506</name>
</gene>
<keyword evidence="2" id="KW-1185">Reference proteome</keyword>
<protein>
    <recommendedName>
        <fullName evidence="3">DNA breaking-rejoining enzyme</fullName>
    </recommendedName>
</protein>
<evidence type="ECO:0000313" key="2">
    <source>
        <dbReference type="Proteomes" id="UP000799118"/>
    </source>
</evidence>
<dbReference type="GO" id="GO:0003677">
    <property type="term" value="F:DNA binding"/>
    <property type="evidence" value="ECO:0007669"/>
    <property type="project" value="InterPro"/>
</dbReference>
<evidence type="ECO:0008006" key="3">
    <source>
        <dbReference type="Google" id="ProtNLM"/>
    </source>
</evidence>
<dbReference type="OrthoDB" id="3266428at2759"/>
<sequence length="340" mass="38385">MNIHLAAALSLPQKQACCPAKGNKIAPSKFCPHVPADQRILLWTTPHSLISQTQHDSEISRQLQTLIYKGLLSSTVDDTRQAYGAGLLRFNQFCDAEMIPESLRMPALPTLLGAFVANYIGLGTGKMIWNWLSGLQLWHIYNEANWYVFMHPPRSPITNNHLRALCNALDFSLPRDAAIWAAAGTAFWGSKFTVEHDITCSTRISHSSVNNHWVISIHIPWTKTTGTLETFNDFFNHLPTKLTLLFSYRLDNNTWLPLLKPNFLSFTTLIFKNSGLEYVFGHSYRISGSLKLLLDGVAPEIIMKLGGWSSLCFLIYWWHLEQVLPAAITGHGHLVKRQMT</sequence>
<reference evidence="1" key="1">
    <citation type="journal article" date="2019" name="Environ. Microbiol.">
        <title>Fungal ecological strategies reflected in gene transcription - a case study of two litter decomposers.</title>
        <authorList>
            <person name="Barbi F."/>
            <person name="Kohler A."/>
            <person name="Barry K."/>
            <person name="Baskaran P."/>
            <person name="Daum C."/>
            <person name="Fauchery L."/>
            <person name="Ihrmark K."/>
            <person name="Kuo A."/>
            <person name="LaButti K."/>
            <person name="Lipzen A."/>
            <person name="Morin E."/>
            <person name="Grigoriev I.V."/>
            <person name="Henrissat B."/>
            <person name="Lindahl B."/>
            <person name="Martin F."/>
        </authorList>
    </citation>
    <scope>NUCLEOTIDE SEQUENCE</scope>
    <source>
        <strain evidence="1">JB14</strain>
    </source>
</reference>
<dbReference type="SUPFAM" id="SSF56349">
    <property type="entry name" value="DNA breaking-rejoining enzymes"/>
    <property type="match status" value="1"/>
</dbReference>
<name>A0A6A4GM37_9AGAR</name>
<dbReference type="Proteomes" id="UP000799118">
    <property type="component" value="Unassembled WGS sequence"/>
</dbReference>